<reference evidence="1 2" key="1">
    <citation type="submission" date="2018-04" db="EMBL/GenBank/DDBJ databases">
        <title>Genomic Encyclopedia of Archaeal and Bacterial Type Strains, Phase II (KMG-II): from individual species to whole genera.</title>
        <authorList>
            <person name="Goeker M."/>
        </authorList>
    </citation>
    <scope>NUCLEOTIDE SEQUENCE [LARGE SCALE GENOMIC DNA]</scope>
    <source>
        <strain evidence="1 2">DSM 18064</strain>
    </source>
</reference>
<organism evidence="1 2">
    <name type="scientific">Rhodovulum imhoffii</name>
    <dbReference type="NCBI Taxonomy" id="365340"/>
    <lineage>
        <taxon>Bacteria</taxon>
        <taxon>Pseudomonadati</taxon>
        <taxon>Pseudomonadota</taxon>
        <taxon>Alphaproteobacteria</taxon>
        <taxon>Rhodobacterales</taxon>
        <taxon>Paracoccaceae</taxon>
        <taxon>Rhodovulum</taxon>
    </lineage>
</organism>
<dbReference type="EMBL" id="QAAA01000005">
    <property type="protein sequence ID" value="PTN02700.1"/>
    <property type="molecule type" value="Genomic_DNA"/>
</dbReference>
<dbReference type="AlphaFoldDB" id="A0A2T5BTE5"/>
<comment type="caution">
    <text evidence="1">The sequence shown here is derived from an EMBL/GenBank/DDBJ whole genome shotgun (WGS) entry which is preliminary data.</text>
</comment>
<gene>
    <name evidence="1" type="ORF">C8N32_10570</name>
</gene>
<evidence type="ECO:0000313" key="1">
    <source>
        <dbReference type="EMBL" id="PTN02700.1"/>
    </source>
</evidence>
<proteinExistence type="predicted"/>
<protein>
    <submittedName>
        <fullName evidence="1">Uncharacterized protein</fullName>
    </submittedName>
</protein>
<sequence>MAALFSSAKRPQPVMRQTQGYLNGWAGVAGCLRARRRGAGFGAGADFATAGPGAAGSAGASVSEAALAGAGVAVGCGETLAAARRAGGVRVGRTGLATGGGVCGVCKSAGLKTRIISTQVQIRRNWASYELCQNLKAVEPKANGKASGDKAGSFHLGSWKHRTLDGSISRMLRCGKFLLRAQHARGNCAPPQAPGFHWKAPRQRCTPQA</sequence>
<keyword evidence="2" id="KW-1185">Reference proteome</keyword>
<dbReference type="Proteomes" id="UP000243859">
    <property type="component" value="Unassembled WGS sequence"/>
</dbReference>
<name>A0A2T5BTE5_9RHOB</name>
<evidence type="ECO:0000313" key="2">
    <source>
        <dbReference type="Proteomes" id="UP000243859"/>
    </source>
</evidence>
<accession>A0A2T5BTE5</accession>